<dbReference type="Proteomes" id="UP001272242">
    <property type="component" value="Unassembled WGS sequence"/>
</dbReference>
<accession>A0ABU5EU06</accession>
<comment type="caution">
    <text evidence="2">The sequence shown here is derived from an EMBL/GenBank/DDBJ whole genome shotgun (WGS) entry which is preliminary data.</text>
</comment>
<reference evidence="3" key="1">
    <citation type="journal article" date="2023" name="Mar. Drugs">
        <title>Gemmata algarum, a Novel Planctomycete Isolated from an Algal Mat, Displays Antimicrobial Activity.</title>
        <authorList>
            <person name="Kumar G."/>
            <person name="Kallscheuer N."/>
            <person name="Kashif M."/>
            <person name="Ahamad S."/>
            <person name="Jagadeeshwari U."/>
            <person name="Pannikurungottu S."/>
            <person name="Haufschild T."/>
            <person name="Kabuu M."/>
            <person name="Sasikala C."/>
            <person name="Jogler C."/>
            <person name="Ramana C."/>
        </authorList>
    </citation>
    <scope>NUCLEOTIDE SEQUENCE [LARGE SCALE GENOMIC DNA]</scope>
    <source>
        <strain evidence="3">JC673</strain>
    </source>
</reference>
<keyword evidence="3" id="KW-1185">Reference proteome</keyword>
<dbReference type="EMBL" id="JAXBLV010000034">
    <property type="protein sequence ID" value="MDY3558454.1"/>
    <property type="molecule type" value="Genomic_DNA"/>
</dbReference>
<dbReference type="PANTHER" id="PTHR30093">
    <property type="entry name" value="GENERAL SECRETION PATHWAY PROTEIN G"/>
    <property type="match status" value="1"/>
</dbReference>
<organism evidence="2 3">
    <name type="scientific">Gemmata algarum</name>
    <dbReference type="NCBI Taxonomy" id="2975278"/>
    <lineage>
        <taxon>Bacteria</taxon>
        <taxon>Pseudomonadati</taxon>
        <taxon>Planctomycetota</taxon>
        <taxon>Planctomycetia</taxon>
        <taxon>Gemmatales</taxon>
        <taxon>Gemmataceae</taxon>
        <taxon>Gemmata</taxon>
    </lineage>
</organism>
<evidence type="ECO:0000313" key="3">
    <source>
        <dbReference type="Proteomes" id="UP001272242"/>
    </source>
</evidence>
<dbReference type="PANTHER" id="PTHR30093:SF2">
    <property type="entry name" value="TYPE II SECRETION SYSTEM PROTEIN H"/>
    <property type="match status" value="1"/>
</dbReference>
<proteinExistence type="predicted"/>
<feature type="domain" description="DUF1559" evidence="1">
    <location>
        <begin position="1"/>
        <end position="270"/>
    </location>
</feature>
<evidence type="ECO:0000313" key="2">
    <source>
        <dbReference type="EMBL" id="MDY3558454.1"/>
    </source>
</evidence>
<dbReference type="NCBIfam" id="TIGR04294">
    <property type="entry name" value="pre_pil_HX9DG"/>
    <property type="match status" value="1"/>
</dbReference>
<dbReference type="InterPro" id="IPR027558">
    <property type="entry name" value="Pre_pil_HX9DG_C"/>
</dbReference>
<sequence length="288" mass="30073">MREAAARMKCSNNLKQLGLAMHNHESALGVFPQGRNAYPQVVSAPARLLAYVEQDNLQRLVDPNGTLAVGGQNDTAGKNRVGLLVCPSDPQNGQVPGSVYFGTNYVACNGTGVTFDATGNVAAFLKIGEGNGVFAQTPTRIGDITDGTSNTVAFSESLLGNGAAISAPPSDPQTVRLAVLEVSGGNDPTPADCNSGNGTWNPRRGEQWINGHYGNTLYNHYYGPNPSGRWDCGNGSHNKGLAAARSAHTGGVNALLCDGSVRFVRDTVDLAAWRAASTRASGEVPGEF</sequence>
<dbReference type="Pfam" id="PF07596">
    <property type="entry name" value="SBP_bac_10"/>
    <property type="match status" value="1"/>
</dbReference>
<dbReference type="InterPro" id="IPR011453">
    <property type="entry name" value="DUF1559"/>
</dbReference>
<gene>
    <name evidence="2" type="ORF">R5W23_005570</name>
</gene>
<name>A0ABU5EU06_9BACT</name>
<evidence type="ECO:0000259" key="1">
    <source>
        <dbReference type="Pfam" id="PF07596"/>
    </source>
</evidence>
<protein>
    <submittedName>
        <fullName evidence="2">DUF1559 domain-containing protein</fullName>
    </submittedName>
</protein>